<protein>
    <submittedName>
        <fullName evidence="3">GNAT superfamily N-acetyltransferase</fullName>
    </submittedName>
</protein>
<reference evidence="3" key="1">
    <citation type="submission" date="2020-10" db="EMBL/GenBank/DDBJ databases">
        <title>Sequencing the genomes of 1000 actinobacteria strains.</title>
        <authorList>
            <person name="Klenk H.-P."/>
        </authorList>
    </citation>
    <scope>NUCLEOTIDE SEQUENCE</scope>
    <source>
        <strain evidence="3">DSM 45354</strain>
    </source>
</reference>
<evidence type="ECO:0000313" key="3">
    <source>
        <dbReference type="EMBL" id="MBE1605737.1"/>
    </source>
</evidence>
<dbReference type="InterPro" id="IPR015018">
    <property type="entry name" value="DUF1905"/>
</dbReference>
<feature type="domain" description="N-acetyltransferase" evidence="2">
    <location>
        <begin position="128"/>
        <end position="316"/>
    </location>
</feature>
<dbReference type="SUPFAM" id="SSF55729">
    <property type="entry name" value="Acyl-CoA N-acyltransferases (Nat)"/>
    <property type="match status" value="1"/>
</dbReference>
<dbReference type="PROSITE" id="PS51186">
    <property type="entry name" value="GNAT"/>
    <property type="match status" value="1"/>
</dbReference>
<dbReference type="SUPFAM" id="SSF141694">
    <property type="entry name" value="AF2212/PG0164-like"/>
    <property type="match status" value="1"/>
</dbReference>
<dbReference type="Proteomes" id="UP000638648">
    <property type="component" value="Unassembled WGS sequence"/>
</dbReference>
<dbReference type="Gene3D" id="3.40.630.30">
    <property type="match status" value="1"/>
</dbReference>
<comment type="caution">
    <text evidence="3">The sequence shown here is derived from an EMBL/GenBank/DDBJ whole genome shotgun (WGS) entry which is preliminary data.</text>
</comment>
<organism evidence="3 4">
    <name type="scientific">Actinopolymorpha pittospori</name>
    <dbReference type="NCBI Taxonomy" id="648752"/>
    <lineage>
        <taxon>Bacteria</taxon>
        <taxon>Bacillati</taxon>
        <taxon>Actinomycetota</taxon>
        <taxon>Actinomycetes</taxon>
        <taxon>Propionibacteriales</taxon>
        <taxon>Actinopolymorphaceae</taxon>
        <taxon>Actinopolymorpha</taxon>
    </lineage>
</organism>
<dbReference type="InterPro" id="IPR016181">
    <property type="entry name" value="Acyl_CoA_acyltransferase"/>
</dbReference>
<dbReference type="InterPro" id="IPR000182">
    <property type="entry name" value="GNAT_dom"/>
</dbReference>
<dbReference type="Gene3D" id="2.40.30.100">
    <property type="entry name" value="AF2212/PG0164-like"/>
    <property type="match status" value="1"/>
</dbReference>
<keyword evidence="4" id="KW-1185">Reference proteome</keyword>
<dbReference type="EMBL" id="JADBEM010000001">
    <property type="protein sequence ID" value="MBE1605737.1"/>
    <property type="molecule type" value="Genomic_DNA"/>
</dbReference>
<evidence type="ECO:0000259" key="2">
    <source>
        <dbReference type="PROSITE" id="PS51186"/>
    </source>
</evidence>
<dbReference type="GO" id="GO:0016747">
    <property type="term" value="F:acyltransferase activity, transferring groups other than amino-acyl groups"/>
    <property type="evidence" value="ECO:0007669"/>
    <property type="project" value="InterPro"/>
</dbReference>
<feature type="region of interest" description="Disordered" evidence="1">
    <location>
        <begin position="97"/>
        <end position="123"/>
    </location>
</feature>
<dbReference type="AlphaFoldDB" id="A0A927MSX9"/>
<name>A0A927MSX9_9ACTN</name>
<proteinExistence type="predicted"/>
<dbReference type="RefSeq" id="WP_202896299.1">
    <property type="nucleotide sequence ID" value="NZ_BAABJL010000060.1"/>
</dbReference>
<gene>
    <name evidence="3" type="ORF">HEB94_002585</name>
</gene>
<accession>A0A927MSX9</accession>
<dbReference type="InterPro" id="IPR037079">
    <property type="entry name" value="AF2212/PG0164-like_sf"/>
</dbReference>
<dbReference type="Pfam" id="PF00583">
    <property type="entry name" value="Acetyltransf_1"/>
    <property type="match status" value="1"/>
</dbReference>
<dbReference type="Pfam" id="PF08922">
    <property type="entry name" value="DUF1905"/>
    <property type="match status" value="1"/>
</dbReference>
<dbReference type="CDD" id="cd04301">
    <property type="entry name" value="NAT_SF"/>
    <property type="match status" value="1"/>
</dbReference>
<evidence type="ECO:0000313" key="4">
    <source>
        <dbReference type="Proteomes" id="UP000638648"/>
    </source>
</evidence>
<sequence>MDQEFTGEVIEWRGPAPYYFVSVPEQESVALRAAASAASYGWGMLPIRARIGSTEWKTSLWPKDGGYLLPLKDAVRKPKGLDAGDAVDVRLTLDALPRKEKQQKLPPPKRVPVPRATGSREPVTAEQLTIVPANQAAWEDLRAVFGTTGDTARCWCQRFRMLPKESWASEGPEELSARLRDQTACGDRKARATSGLVAYLDGEPVGWCAVAPRADHPRLLRDCRVPWLGRNQNKADTTVWAVTCFVTRVGYRRREVSRALARAAVGFARERGACALEGYPDLVDGGSVGTLAMFADAGFAEVSRPGKRRAVMRIDF</sequence>
<evidence type="ECO:0000256" key="1">
    <source>
        <dbReference type="SAM" id="MobiDB-lite"/>
    </source>
</evidence>